<evidence type="ECO:0000259" key="2">
    <source>
        <dbReference type="Pfam" id="PF01370"/>
    </source>
</evidence>
<keyword evidence="4" id="KW-1185">Reference proteome</keyword>
<dbReference type="InterPro" id="IPR051783">
    <property type="entry name" value="NAD(P)-dependent_oxidoreduct"/>
</dbReference>
<dbReference type="KEGG" id="psic:J4E96_06280"/>
<organism evidence="3 4">
    <name type="scientific">Pengzhenrongella sicca</name>
    <dbReference type="NCBI Taxonomy" id="2819238"/>
    <lineage>
        <taxon>Bacteria</taxon>
        <taxon>Bacillati</taxon>
        <taxon>Actinomycetota</taxon>
        <taxon>Actinomycetes</taxon>
        <taxon>Micrococcales</taxon>
        <taxon>Pengzhenrongella</taxon>
    </lineage>
</organism>
<dbReference type="Pfam" id="PF01370">
    <property type="entry name" value="Epimerase"/>
    <property type="match status" value="1"/>
</dbReference>
<dbReference type="RefSeq" id="WP_227424923.1">
    <property type="nucleotide sequence ID" value="NZ_CP071868.1"/>
</dbReference>
<name>A0A8A4ZJA3_9MICO</name>
<dbReference type="AlphaFoldDB" id="A0A8A4ZJA3"/>
<accession>A0A8A4ZJA3</accession>
<feature type="domain" description="NAD-dependent epimerase/dehydratase" evidence="2">
    <location>
        <begin position="3"/>
        <end position="78"/>
    </location>
</feature>
<protein>
    <submittedName>
        <fullName evidence="3">NAD-dependent epimerase/dehydratase family protein</fullName>
    </submittedName>
</protein>
<dbReference type="InterPro" id="IPR036291">
    <property type="entry name" value="NAD(P)-bd_dom_sf"/>
</dbReference>
<dbReference type="Proteomes" id="UP000663937">
    <property type="component" value="Chromosome"/>
</dbReference>
<dbReference type="Gene3D" id="3.40.50.720">
    <property type="entry name" value="NAD(P)-binding Rossmann-like Domain"/>
    <property type="match status" value="1"/>
</dbReference>
<evidence type="ECO:0000256" key="1">
    <source>
        <dbReference type="SAM" id="MobiDB-lite"/>
    </source>
</evidence>
<evidence type="ECO:0000313" key="3">
    <source>
        <dbReference type="EMBL" id="QTE30576.1"/>
    </source>
</evidence>
<dbReference type="PANTHER" id="PTHR48079:SF6">
    <property type="entry name" value="NAD(P)-BINDING DOMAIN-CONTAINING PROTEIN-RELATED"/>
    <property type="match status" value="1"/>
</dbReference>
<dbReference type="GO" id="GO:0005737">
    <property type="term" value="C:cytoplasm"/>
    <property type="evidence" value="ECO:0007669"/>
    <property type="project" value="TreeGrafter"/>
</dbReference>
<sequence>MRVLVLGGNGWVGRLVAEGALARGHEVTCLARGTAGAPPTGAVVVRADRDGPDAYRDVVGTAWDAVLDVSRQPGHVRRACAALSGSAATFAFVSSSSVYAGAATPGDAEDADLLPALAGDVLTSMDDYGQAKVACEQHVLDAFGPERSLLARCGLIGGPGDESDRTGYWPARFDRPAAADGSVLVPDVPELGTQVLDVRDLAAWLVGAVERALAGIFNVAGETVRLPDHLAVARSVAGHVGPVVHASPDWLIAHDVEPWAGPRSLPLWLPWPEYAGFAARSTAAARAAGLVTRSLAQTLADTLAWERARPEPENRRAGLTRPAERALLALDPPRSGRI</sequence>
<dbReference type="GO" id="GO:0004029">
    <property type="term" value="F:aldehyde dehydrogenase (NAD+) activity"/>
    <property type="evidence" value="ECO:0007669"/>
    <property type="project" value="TreeGrafter"/>
</dbReference>
<dbReference type="PANTHER" id="PTHR48079">
    <property type="entry name" value="PROTEIN YEEZ"/>
    <property type="match status" value="1"/>
</dbReference>
<dbReference type="EMBL" id="CP071868">
    <property type="protein sequence ID" value="QTE30576.1"/>
    <property type="molecule type" value="Genomic_DNA"/>
</dbReference>
<evidence type="ECO:0000313" key="4">
    <source>
        <dbReference type="Proteomes" id="UP000663937"/>
    </source>
</evidence>
<feature type="region of interest" description="Disordered" evidence="1">
    <location>
        <begin position="310"/>
        <end position="338"/>
    </location>
</feature>
<proteinExistence type="predicted"/>
<dbReference type="SUPFAM" id="SSF51735">
    <property type="entry name" value="NAD(P)-binding Rossmann-fold domains"/>
    <property type="match status" value="1"/>
</dbReference>
<reference evidence="3" key="1">
    <citation type="submission" date="2021-03" db="EMBL/GenBank/DDBJ databases">
        <title>Pengzhenrongella sicca gen. nov., sp. nov., a new member of suborder Micrococcineae isolated from High-Arctic tundra soil.</title>
        <authorList>
            <person name="Peng F."/>
        </authorList>
    </citation>
    <scope>NUCLEOTIDE SEQUENCE</scope>
    <source>
        <strain evidence="3">LRZ-2</strain>
    </source>
</reference>
<gene>
    <name evidence="3" type="ORF">J4E96_06280</name>
</gene>
<dbReference type="InterPro" id="IPR001509">
    <property type="entry name" value="Epimerase_deHydtase"/>
</dbReference>